<dbReference type="Proteomes" id="UP000717696">
    <property type="component" value="Unassembled WGS sequence"/>
</dbReference>
<organism evidence="2 3">
    <name type="scientific">Dactylonectria estremocensis</name>
    <dbReference type="NCBI Taxonomy" id="1079267"/>
    <lineage>
        <taxon>Eukaryota</taxon>
        <taxon>Fungi</taxon>
        <taxon>Dikarya</taxon>
        <taxon>Ascomycota</taxon>
        <taxon>Pezizomycotina</taxon>
        <taxon>Sordariomycetes</taxon>
        <taxon>Hypocreomycetidae</taxon>
        <taxon>Hypocreales</taxon>
        <taxon>Nectriaceae</taxon>
        <taxon>Dactylonectria</taxon>
    </lineage>
</organism>
<feature type="compositionally biased region" description="Polar residues" evidence="1">
    <location>
        <begin position="374"/>
        <end position="398"/>
    </location>
</feature>
<accession>A0A9P9FHZ3</accession>
<protein>
    <recommendedName>
        <fullName evidence="4">AMP-activated protein kinase glycogen-binding domain-containing protein</fullName>
    </recommendedName>
</protein>
<feature type="compositionally biased region" description="Polar residues" evidence="1">
    <location>
        <begin position="340"/>
        <end position="361"/>
    </location>
</feature>
<reference evidence="2" key="1">
    <citation type="journal article" date="2021" name="Nat. Commun.">
        <title>Genetic determinants of endophytism in the Arabidopsis root mycobiome.</title>
        <authorList>
            <person name="Mesny F."/>
            <person name="Miyauchi S."/>
            <person name="Thiergart T."/>
            <person name="Pickel B."/>
            <person name="Atanasova L."/>
            <person name="Karlsson M."/>
            <person name="Huettel B."/>
            <person name="Barry K.W."/>
            <person name="Haridas S."/>
            <person name="Chen C."/>
            <person name="Bauer D."/>
            <person name="Andreopoulos W."/>
            <person name="Pangilinan J."/>
            <person name="LaButti K."/>
            <person name="Riley R."/>
            <person name="Lipzen A."/>
            <person name="Clum A."/>
            <person name="Drula E."/>
            <person name="Henrissat B."/>
            <person name="Kohler A."/>
            <person name="Grigoriev I.V."/>
            <person name="Martin F.M."/>
            <person name="Hacquard S."/>
        </authorList>
    </citation>
    <scope>NUCLEOTIDE SEQUENCE</scope>
    <source>
        <strain evidence="2">MPI-CAGE-AT-0021</strain>
    </source>
</reference>
<dbReference type="EMBL" id="JAGMUU010000001">
    <property type="protein sequence ID" value="KAH7162602.1"/>
    <property type="molecule type" value="Genomic_DNA"/>
</dbReference>
<name>A0A9P9FHZ3_9HYPO</name>
<gene>
    <name evidence="2" type="ORF">B0J13DRAFT_517855</name>
</gene>
<dbReference type="Gene3D" id="2.60.40.10">
    <property type="entry name" value="Immunoglobulins"/>
    <property type="match status" value="1"/>
</dbReference>
<dbReference type="OrthoDB" id="5350410at2759"/>
<feature type="region of interest" description="Disordered" evidence="1">
    <location>
        <begin position="97"/>
        <end position="141"/>
    </location>
</feature>
<sequence>MSSKTPFTVTFKKPGTVPPLFLAGSFSDPEWEPKEMECKGDDDGEHSFQSEVMITPGEDYQFKLRVGEGDWWILAENYPIATDELGNQNNVLNVPEPYSKKQAIPGGTKDQLTSARADDPLPPIPETRVLVPEPDNDGKDTANDLKTPLFAHECLGAYSVESDESEEEAVSGSHPQRDVRLNSNEYSTADVDLNDPTIEKFPSDRTSIMDALRTIQTHLSEDKTHLDGIPTSPRVVSSPLSTHDATDEVSLSPNPRRMRENRLSHGSSGRSRSVVSLGSIAEIAEEPKQDAGDTEGPQVISLPNPNNTASTLADPRSPPSEEDEAVVMKSGTNAKHKITGVSSSQDSNRETVPNHNRQQPTGARDDEPVRVPDATSQPPKSNRTPGRSAQSGHNKLPM</sequence>
<keyword evidence="3" id="KW-1185">Reference proteome</keyword>
<dbReference type="CDD" id="cd02859">
    <property type="entry name" value="E_set_AMPKbeta_like_N"/>
    <property type="match status" value="1"/>
</dbReference>
<dbReference type="InterPro" id="IPR013783">
    <property type="entry name" value="Ig-like_fold"/>
</dbReference>
<evidence type="ECO:0000256" key="1">
    <source>
        <dbReference type="SAM" id="MobiDB-lite"/>
    </source>
</evidence>
<dbReference type="InterPro" id="IPR014756">
    <property type="entry name" value="Ig_E-set"/>
</dbReference>
<dbReference type="SUPFAM" id="SSF81296">
    <property type="entry name" value="E set domains"/>
    <property type="match status" value="1"/>
</dbReference>
<proteinExistence type="predicted"/>
<feature type="region of interest" description="Disordered" evidence="1">
    <location>
        <begin position="22"/>
        <end position="47"/>
    </location>
</feature>
<evidence type="ECO:0000313" key="3">
    <source>
        <dbReference type="Proteomes" id="UP000717696"/>
    </source>
</evidence>
<feature type="compositionally biased region" description="Polar residues" evidence="1">
    <location>
        <begin position="234"/>
        <end position="253"/>
    </location>
</feature>
<feature type="region of interest" description="Disordered" evidence="1">
    <location>
        <begin position="161"/>
        <end position="198"/>
    </location>
</feature>
<feature type="compositionally biased region" description="Polar residues" evidence="1">
    <location>
        <begin position="301"/>
        <end position="311"/>
    </location>
</feature>
<feature type="compositionally biased region" description="Low complexity" evidence="1">
    <location>
        <begin position="264"/>
        <end position="279"/>
    </location>
</feature>
<feature type="region of interest" description="Disordered" evidence="1">
    <location>
        <begin position="223"/>
        <end position="398"/>
    </location>
</feature>
<comment type="caution">
    <text evidence="2">The sequence shown here is derived from an EMBL/GenBank/DDBJ whole genome shotgun (WGS) entry which is preliminary data.</text>
</comment>
<feature type="compositionally biased region" description="Basic and acidic residues" evidence="1">
    <location>
        <begin position="31"/>
        <end position="47"/>
    </location>
</feature>
<dbReference type="AlphaFoldDB" id="A0A9P9FHZ3"/>
<evidence type="ECO:0008006" key="4">
    <source>
        <dbReference type="Google" id="ProtNLM"/>
    </source>
</evidence>
<evidence type="ECO:0000313" key="2">
    <source>
        <dbReference type="EMBL" id="KAH7162602.1"/>
    </source>
</evidence>